<proteinExistence type="predicted"/>
<dbReference type="Proteomes" id="UP000053424">
    <property type="component" value="Unassembled WGS sequence"/>
</dbReference>
<dbReference type="EMBL" id="KN831772">
    <property type="protein sequence ID" value="KIM45235.1"/>
    <property type="molecule type" value="Genomic_DNA"/>
</dbReference>
<dbReference type="STRING" id="686832.A0A0C3C8R3"/>
<evidence type="ECO:0000313" key="1">
    <source>
        <dbReference type="EMBL" id="KIM45235.1"/>
    </source>
</evidence>
<reference evidence="1 2" key="1">
    <citation type="submission" date="2014-04" db="EMBL/GenBank/DDBJ databases">
        <authorList>
            <consortium name="DOE Joint Genome Institute"/>
            <person name="Kuo A."/>
            <person name="Gay G."/>
            <person name="Dore J."/>
            <person name="Kohler A."/>
            <person name="Nagy L.G."/>
            <person name="Floudas D."/>
            <person name="Copeland A."/>
            <person name="Barry K.W."/>
            <person name="Cichocki N."/>
            <person name="Veneault-Fourrey C."/>
            <person name="LaButti K."/>
            <person name="Lindquist E.A."/>
            <person name="Lipzen A."/>
            <person name="Lundell T."/>
            <person name="Morin E."/>
            <person name="Murat C."/>
            <person name="Sun H."/>
            <person name="Tunlid A."/>
            <person name="Henrissat B."/>
            <person name="Grigoriev I.V."/>
            <person name="Hibbett D.S."/>
            <person name="Martin F."/>
            <person name="Nordberg H.P."/>
            <person name="Cantor M.N."/>
            <person name="Hua S.X."/>
        </authorList>
    </citation>
    <scope>NUCLEOTIDE SEQUENCE [LARGE SCALE GENOMIC DNA]</scope>
    <source>
        <strain evidence="2">h7</strain>
    </source>
</reference>
<keyword evidence="2" id="KW-1185">Reference proteome</keyword>
<evidence type="ECO:0000313" key="2">
    <source>
        <dbReference type="Proteomes" id="UP000053424"/>
    </source>
</evidence>
<gene>
    <name evidence="1" type="ORF">M413DRAFT_66425</name>
</gene>
<reference evidence="2" key="2">
    <citation type="submission" date="2015-01" db="EMBL/GenBank/DDBJ databases">
        <title>Evolutionary Origins and Diversification of the Mycorrhizal Mutualists.</title>
        <authorList>
            <consortium name="DOE Joint Genome Institute"/>
            <consortium name="Mycorrhizal Genomics Consortium"/>
            <person name="Kohler A."/>
            <person name="Kuo A."/>
            <person name="Nagy L.G."/>
            <person name="Floudas D."/>
            <person name="Copeland A."/>
            <person name="Barry K.W."/>
            <person name="Cichocki N."/>
            <person name="Veneault-Fourrey C."/>
            <person name="LaButti K."/>
            <person name="Lindquist E.A."/>
            <person name="Lipzen A."/>
            <person name="Lundell T."/>
            <person name="Morin E."/>
            <person name="Murat C."/>
            <person name="Riley R."/>
            <person name="Ohm R."/>
            <person name="Sun H."/>
            <person name="Tunlid A."/>
            <person name="Henrissat B."/>
            <person name="Grigoriev I.V."/>
            <person name="Hibbett D.S."/>
            <person name="Martin F."/>
        </authorList>
    </citation>
    <scope>NUCLEOTIDE SEQUENCE [LARGE SCALE GENOMIC DNA]</scope>
    <source>
        <strain evidence="2">h7</strain>
    </source>
</reference>
<protein>
    <recommendedName>
        <fullName evidence="3">F-box domain-containing protein</fullName>
    </recommendedName>
</protein>
<accession>A0A0C3C8R3</accession>
<evidence type="ECO:0008006" key="3">
    <source>
        <dbReference type="Google" id="ProtNLM"/>
    </source>
</evidence>
<organism evidence="1 2">
    <name type="scientific">Hebeloma cylindrosporum</name>
    <dbReference type="NCBI Taxonomy" id="76867"/>
    <lineage>
        <taxon>Eukaryota</taxon>
        <taxon>Fungi</taxon>
        <taxon>Dikarya</taxon>
        <taxon>Basidiomycota</taxon>
        <taxon>Agaricomycotina</taxon>
        <taxon>Agaricomycetes</taxon>
        <taxon>Agaricomycetidae</taxon>
        <taxon>Agaricales</taxon>
        <taxon>Agaricineae</taxon>
        <taxon>Hymenogastraceae</taxon>
        <taxon>Hebeloma</taxon>
    </lineage>
</organism>
<dbReference type="AlphaFoldDB" id="A0A0C3C8R3"/>
<name>A0A0C3C8R3_HEBCY</name>
<dbReference type="HOGENOM" id="CLU_018544_12_4_1"/>
<dbReference type="OrthoDB" id="2909371at2759"/>
<sequence>MSALSNPLEGACHESYHSHHVSFSDNQLPDAGRVISPRRGACGLGTWFDGNFSPTFLLPIEILQDIFIRCLPHIHRPPSSQNQPLSHFLDRQAYTPTSAPLLLCQICELWRQCAISLPDLWASLGVYVSWGDPRPSLGLAELWLARSGALPLSLGLYQQNELNENRVSAAEVLDIYTRYIHRWSNIQFDLSGPRYNRLLTSQQRSAPMLKYFRMQTSCRVYEDDEKDLFGIFNDVPRLSSLYLSKIPSLGMGGDSTVPIPWSQLVSLKLDHVPSVGTVFHILQKSQDLTDCAIKVDSIFGPLSRDPIYHRRLISLTLNIDYEHASVFLQYVALPGLAQLTIYVGGSLEQYGWPHRKFIDFLERSECRLVHFEIHDTGMRFDEFAECVSAPQLQSLERIIVDEARDWRWDPYVTDLALEWLTCSTFLDKSSSSNSLTAIAKPMACILPKLESLTFRGSCLCSVDGAVADMIESRWRFHCNEVRRIKCVELDLLSNQVEDFRRLTEFCNEGLELDLSAR</sequence>